<protein>
    <recommendedName>
        <fullName evidence="2">GLEYA adhesin domain-containing protein</fullName>
    </recommendedName>
</protein>
<keyword evidence="1" id="KW-0732">Signal</keyword>
<dbReference type="RefSeq" id="XP_018148015.1">
    <property type="nucleotide sequence ID" value="XM_018290452.1"/>
</dbReference>
<gene>
    <name evidence="3" type="ORF">VFPPC_12675</name>
</gene>
<reference evidence="3 4" key="1">
    <citation type="journal article" date="2016" name="PLoS Pathog.">
        <title>Biosynthesis of antibiotic leucinostatins in bio-control fungus Purpureocillium lilacinum and their inhibition on phytophthora revealed by genome mining.</title>
        <authorList>
            <person name="Wang G."/>
            <person name="Liu Z."/>
            <person name="Lin R."/>
            <person name="Li E."/>
            <person name="Mao Z."/>
            <person name="Ling J."/>
            <person name="Yang Y."/>
            <person name="Yin W.B."/>
            <person name="Xie B."/>
        </authorList>
    </citation>
    <scope>NUCLEOTIDE SEQUENCE [LARGE SCALE GENOMIC DNA]</scope>
    <source>
        <strain evidence="3">170</strain>
    </source>
</reference>
<dbReference type="STRING" id="1380566.A0A179G246"/>
<keyword evidence="4" id="KW-1185">Reference proteome</keyword>
<comment type="caution">
    <text evidence="3">The sequence shown here is derived from an EMBL/GenBank/DDBJ whole genome shotgun (WGS) entry which is preliminary data.</text>
</comment>
<proteinExistence type="predicted"/>
<organism evidence="3 4">
    <name type="scientific">Pochonia chlamydosporia 170</name>
    <dbReference type="NCBI Taxonomy" id="1380566"/>
    <lineage>
        <taxon>Eukaryota</taxon>
        <taxon>Fungi</taxon>
        <taxon>Dikarya</taxon>
        <taxon>Ascomycota</taxon>
        <taxon>Pezizomycotina</taxon>
        <taxon>Sordariomycetes</taxon>
        <taxon>Hypocreomycetidae</taxon>
        <taxon>Hypocreales</taxon>
        <taxon>Clavicipitaceae</taxon>
        <taxon>Pochonia</taxon>
    </lineage>
</organism>
<dbReference type="KEGG" id="pchm:VFPPC_12675"/>
<dbReference type="GeneID" id="28854446"/>
<feature type="signal peptide" evidence="1">
    <location>
        <begin position="1"/>
        <end position="16"/>
    </location>
</feature>
<name>A0A179G246_METCM</name>
<dbReference type="Proteomes" id="UP000078397">
    <property type="component" value="Unassembled WGS sequence"/>
</dbReference>
<feature type="chain" id="PRO_5008102255" description="GLEYA adhesin domain-containing protein" evidence="1">
    <location>
        <begin position="17"/>
        <end position="605"/>
    </location>
</feature>
<dbReference type="AlphaFoldDB" id="A0A179G246"/>
<evidence type="ECO:0000256" key="1">
    <source>
        <dbReference type="SAM" id="SignalP"/>
    </source>
</evidence>
<dbReference type="OrthoDB" id="4947802at2759"/>
<accession>A0A179G246</accession>
<dbReference type="InterPro" id="IPR018871">
    <property type="entry name" value="GLEYA_adhesin_domain"/>
</dbReference>
<feature type="domain" description="GLEYA adhesin" evidence="2">
    <location>
        <begin position="95"/>
        <end position="182"/>
    </location>
</feature>
<evidence type="ECO:0000313" key="4">
    <source>
        <dbReference type="Proteomes" id="UP000078397"/>
    </source>
</evidence>
<dbReference type="Pfam" id="PF10528">
    <property type="entry name" value="GLEYA"/>
    <property type="match status" value="1"/>
</dbReference>
<dbReference type="EMBL" id="LSBJ02000001">
    <property type="protein sequence ID" value="OAQ71932.1"/>
    <property type="molecule type" value="Genomic_DNA"/>
</dbReference>
<sequence>MKITALLSLAIAHVAAVLPNTPNPEDLTSCSNGLKWTLHELDRPSFVKSPTGRTLLINPSAALARPARWSGVTLNPRGPGIYDGISTRNFVPYSALHYTGYFVMRTNSPGNHYEFRFQATGTMYVWFKQRAGSGFGLDTADVVVDTPGVTFTQSFEAKDSQQIPIRILYLHTDQPLEFSVELVGPYGAKLLGAAKDATDEFINCGSAKTPYEFENKTPLPPVTNKGSNPIATDTEVFPTFDKEEQTNLIALLSVAGQAKKVKDFYNSKLPVTASQARKLGTKAGTRVLKSLDSTPGRPATVVFTWLFGIANCVAEGKKTDELLECGKVALQSMGDNRSIDLPEPCNNFLGQFEIPGTGRPAPCYDRNVKEHPAGNWRKRAWMRFLCKTARFLQGGETPYDRERQGTCEERFPSDAELAAIPTYEQVRARMQNAARALDLHKKEVQKRVNDGGHQVSWKDITTAAKFMADGAFSDAEKGEMTEAESIKLAKEFLRDVQLPRNEHWATVTSITAKVIPVDQADVNQAVGIANSVRRDLFQNSLPREDEVCYTDIIIAREQQRQPNWRDVAGALQKINNTIAEEQRACKACPPKDGGKWVLACGLGVF</sequence>
<evidence type="ECO:0000259" key="2">
    <source>
        <dbReference type="Pfam" id="PF10528"/>
    </source>
</evidence>
<evidence type="ECO:0000313" key="3">
    <source>
        <dbReference type="EMBL" id="OAQ71932.1"/>
    </source>
</evidence>